<protein>
    <recommendedName>
        <fullName evidence="3">DUF4283 domain-containing protein</fullName>
    </recommendedName>
</protein>
<dbReference type="EMBL" id="JACGWO010000012">
    <property type="protein sequence ID" value="KAK4413883.1"/>
    <property type="molecule type" value="Genomic_DNA"/>
</dbReference>
<proteinExistence type="predicted"/>
<dbReference type="Proteomes" id="UP001293254">
    <property type="component" value="Unassembled WGS sequence"/>
</dbReference>
<organism evidence="1 2">
    <name type="scientific">Sesamum alatum</name>
    <dbReference type="NCBI Taxonomy" id="300844"/>
    <lineage>
        <taxon>Eukaryota</taxon>
        <taxon>Viridiplantae</taxon>
        <taxon>Streptophyta</taxon>
        <taxon>Embryophyta</taxon>
        <taxon>Tracheophyta</taxon>
        <taxon>Spermatophyta</taxon>
        <taxon>Magnoliopsida</taxon>
        <taxon>eudicotyledons</taxon>
        <taxon>Gunneridae</taxon>
        <taxon>Pentapetalae</taxon>
        <taxon>asterids</taxon>
        <taxon>lamiids</taxon>
        <taxon>Lamiales</taxon>
        <taxon>Pedaliaceae</taxon>
        <taxon>Sesamum</taxon>
    </lineage>
</organism>
<reference evidence="1" key="2">
    <citation type="journal article" date="2024" name="Plant">
        <title>Genomic evolution and insights into agronomic trait innovations of Sesamum species.</title>
        <authorList>
            <person name="Miao H."/>
            <person name="Wang L."/>
            <person name="Qu L."/>
            <person name="Liu H."/>
            <person name="Sun Y."/>
            <person name="Le M."/>
            <person name="Wang Q."/>
            <person name="Wei S."/>
            <person name="Zheng Y."/>
            <person name="Lin W."/>
            <person name="Duan Y."/>
            <person name="Cao H."/>
            <person name="Xiong S."/>
            <person name="Wang X."/>
            <person name="Wei L."/>
            <person name="Li C."/>
            <person name="Ma Q."/>
            <person name="Ju M."/>
            <person name="Zhao R."/>
            <person name="Li G."/>
            <person name="Mu C."/>
            <person name="Tian Q."/>
            <person name="Mei H."/>
            <person name="Zhang T."/>
            <person name="Gao T."/>
            <person name="Zhang H."/>
        </authorList>
    </citation>
    <scope>NUCLEOTIDE SEQUENCE</scope>
    <source>
        <strain evidence="1">3651</strain>
    </source>
</reference>
<accession>A0AAE2C9E7</accession>
<dbReference type="AlphaFoldDB" id="A0AAE2C9E7"/>
<gene>
    <name evidence="1" type="ORF">Salat_2801100</name>
</gene>
<evidence type="ECO:0000313" key="2">
    <source>
        <dbReference type="Proteomes" id="UP001293254"/>
    </source>
</evidence>
<name>A0AAE2C9E7_9LAMI</name>
<evidence type="ECO:0008006" key="3">
    <source>
        <dbReference type="Google" id="ProtNLM"/>
    </source>
</evidence>
<comment type="caution">
    <text evidence="1">The sequence shown here is derived from an EMBL/GenBank/DDBJ whole genome shotgun (WGS) entry which is preliminary data.</text>
</comment>
<evidence type="ECO:0000313" key="1">
    <source>
        <dbReference type="EMBL" id="KAK4413883.1"/>
    </source>
</evidence>
<sequence length="107" mass="11853">MASTSSPTANIDSDLKRLSDSLTLTEDEEAGFMIPLGVWHANPVILGFLVVGHLPSNRSFHPDALQSTLLPSLNPICGMDFKMLEGDHFLLKFFHALDRQRVLTSYP</sequence>
<keyword evidence="2" id="KW-1185">Reference proteome</keyword>
<reference evidence="1" key="1">
    <citation type="submission" date="2020-06" db="EMBL/GenBank/DDBJ databases">
        <authorList>
            <person name="Li T."/>
            <person name="Hu X."/>
            <person name="Zhang T."/>
            <person name="Song X."/>
            <person name="Zhang H."/>
            <person name="Dai N."/>
            <person name="Sheng W."/>
            <person name="Hou X."/>
            <person name="Wei L."/>
        </authorList>
    </citation>
    <scope>NUCLEOTIDE SEQUENCE</scope>
    <source>
        <strain evidence="1">3651</strain>
        <tissue evidence="1">Leaf</tissue>
    </source>
</reference>